<dbReference type="AlphaFoldDB" id="A0A1Y1HZ18"/>
<evidence type="ECO:0008006" key="3">
    <source>
        <dbReference type="Google" id="ProtNLM"/>
    </source>
</evidence>
<keyword evidence="2" id="KW-1185">Reference proteome</keyword>
<reference evidence="1 2" key="1">
    <citation type="journal article" date="2014" name="Nat. Commun.">
        <title>Klebsormidium flaccidum genome reveals primary factors for plant terrestrial adaptation.</title>
        <authorList>
            <person name="Hori K."/>
            <person name="Maruyama F."/>
            <person name="Fujisawa T."/>
            <person name="Togashi T."/>
            <person name="Yamamoto N."/>
            <person name="Seo M."/>
            <person name="Sato S."/>
            <person name="Yamada T."/>
            <person name="Mori H."/>
            <person name="Tajima N."/>
            <person name="Moriyama T."/>
            <person name="Ikeuchi M."/>
            <person name="Watanabe M."/>
            <person name="Wada H."/>
            <person name="Kobayashi K."/>
            <person name="Saito M."/>
            <person name="Masuda T."/>
            <person name="Sasaki-Sekimoto Y."/>
            <person name="Mashiguchi K."/>
            <person name="Awai K."/>
            <person name="Shimojima M."/>
            <person name="Masuda S."/>
            <person name="Iwai M."/>
            <person name="Nobusawa T."/>
            <person name="Narise T."/>
            <person name="Kondo S."/>
            <person name="Saito H."/>
            <person name="Sato R."/>
            <person name="Murakawa M."/>
            <person name="Ihara Y."/>
            <person name="Oshima-Yamada Y."/>
            <person name="Ohtaka K."/>
            <person name="Satoh M."/>
            <person name="Sonobe K."/>
            <person name="Ishii M."/>
            <person name="Ohtani R."/>
            <person name="Kanamori-Sato M."/>
            <person name="Honoki R."/>
            <person name="Miyazaki D."/>
            <person name="Mochizuki H."/>
            <person name="Umetsu J."/>
            <person name="Higashi K."/>
            <person name="Shibata D."/>
            <person name="Kamiya Y."/>
            <person name="Sato N."/>
            <person name="Nakamura Y."/>
            <person name="Tabata S."/>
            <person name="Ida S."/>
            <person name="Kurokawa K."/>
            <person name="Ohta H."/>
        </authorList>
    </citation>
    <scope>NUCLEOTIDE SEQUENCE [LARGE SCALE GENOMIC DNA]</scope>
    <source>
        <strain evidence="1 2">NIES-2285</strain>
    </source>
</reference>
<dbReference type="EMBL" id="DF237060">
    <property type="protein sequence ID" value="GAQ82439.1"/>
    <property type="molecule type" value="Genomic_DNA"/>
</dbReference>
<dbReference type="Proteomes" id="UP000054558">
    <property type="component" value="Unassembled WGS sequence"/>
</dbReference>
<name>A0A1Y1HZ18_KLENI</name>
<proteinExistence type="predicted"/>
<sequence>METLPSDVLLVIVHKLAAQDPLALLTSACAIKAFLRVTEDTPGVWKEVFYGSRLGQERAQNDKLLDGNPELNAEVESLGGFKVLVAARYAEKLATASTRVEQSQAKRRCLGSCDAVQLQPVFTNEHFVEALEKERGRRRATPGLLGKKGLCGKVSVEVYELQPHNSGGEAYAVARLWRGPLRSWIHLTYKEVSYGFNDQLLPACPPEESEESLKASVTVGQRPTSDGEGRRWKNLVHKVQLKGSVDESEFCCPTCESDWSFEKLTLAVELRTAS</sequence>
<gene>
    <name evidence="1" type="ORF">KFL_001110150</name>
</gene>
<evidence type="ECO:0000313" key="1">
    <source>
        <dbReference type="EMBL" id="GAQ82439.1"/>
    </source>
</evidence>
<evidence type="ECO:0000313" key="2">
    <source>
        <dbReference type="Proteomes" id="UP000054558"/>
    </source>
</evidence>
<accession>A0A1Y1HZ18</accession>
<organism evidence="1 2">
    <name type="scientific">Klebsormidium nitens</name>
    <name type="common">Green alga</name>
    <name type="synonym">Ulothrix nitens</name>
    <dbReference type="NCBI Taxonomy" id="105231"/>
    <lineage>
        <taxon>Eukaryota</taxon>
        <taxon>Viridiplantae</taxon>
        <taxon>Streptophyta</taxon>
        <taxon>Klebsormidiophyceae</taxon>
        <taxon>Klebsormidiales</taxon>
        <taxon>Klebsormidiaceae</taxon>
        <taxon>Klebsormidium</taxon>
    </lineage>
</organism>
<dbReference type="OrthoDB" id="1896968at2759"/>
<protein>
    <recommendedName>
        <fullName evidence="3">F-box domain-containing protein</fullName>
    </recommendedName>
</protein>